<accession>A0ABP8CX03</accession>
<keyword evidence="1" id="KW-1133">Transmembrane helix</keyword>
<dbReference type="Proteomes" id="UP001500620">
    <property type="component" value="Unassembled WGS sequence"/>
</dbReference>
<protein>
    <submittedName>
        <fullName evidence="2">Uncharacterized protein</fullName>
    </submittedName>
</protein>
<proteinExistence type="predicted"/>
<keyword evidence="3" id="KW-1185">Reference proteome</keyword>
<name>A0ABP8CX03_9ACTN</name>
<comment type="caution">
    <text evidence="2">The sequence shown here is derived from an EMBL/GenBank/DDBJ whole genome shotgun (WGS) entry which is preliminary data.</text>
</comment>
<evidence type="ECO:0000313" key="2">
    <source>
        <dbReference type="EMBL" id="GAA4244262.1"/>
    </source>
</evidence>
<evidence type="ECO:0000256" key="1">
    <source>
        <dbReference type="SAM" id="Phobius"/>
    </source>
</evidence>
<evidence type="ECO:0000313" key="3">
    <source>
        <dbReference type="Proteomes" id="UP001500620"/>
    </source>
</evidence>
<feature type="transmembrane region" description="Helical" evidence="1">
    <location>
        <begin position="29"/>
        <end position="50"/>
    </location>
</feature>
<reference evidence="3" key="1">
    <citation type="journal article" date="2019" name="Int. J. Syst. Evol. Microbiol.">
        <title>The Global Catalogue of Microorganisms (GCM) 10K type strain sequencing project: providing services to taxonomists for standard genome sequencing and annotation.</title>
        <authorList>
            <consortium name="The Broad Institute Genomics Platform"/>
            <consortium name="The Broad Institute Genome Sequencing Center for Infectious Disease"/>
            <person name="Wu L."/>
            <person name="Ma J."/>
        </authorList>
    </citation>
    <scope>NUCLEOTIDE SEQUENCE [LARGE SCALE GENOMIC DNA]</scope>
    <source>
        <strain evidence="3">JCM 17441</strain>
    </source>
</reference>
<keyword evidence="1" id="KW-0812">Transmembrane</keyword>
<dbReference type="RefSeq" id="WP_345120950.1">
    <property type="nucleotide sequence ID" value="NZ_BAABAT010000001.1"/>
</dbReference>
<dbReference type="EMBL" id="BAABAT010000001">
    <property type="protein sequence ID" value="GAA4244262.1"/>
    <property type="molecule type" value="Genomic_DNA"/>
</dbReference>
<keyword evidence="1" id="KW-0472">Membrane</keyword>
<feature type="transmembrane region" description="Helical" evidence="1">
    <location>
        <begin position="84"/>
        <end position="104"/>
    </location>
</feature>
<sequence length="105" mass="10868">MLRALLLTLAVEVPLYTAALTLLRLAGAWRAAALAVLVNLVTHPALWLFLAPHPSAARLWSAEAVATAIEAAILIKAINRDKTVLAVIAVGANASSLAIGLLAAQ</sequence>
<gene>
    <name evidence="2" type="ORF">GCM10022255_006640</name>
</gene>
<organism evidence="2 3">
    <name type="scientific">Dactylosporangium darangshiense</name>
    <dbReference type="NCBI Taxonomy" id="579108"/>
    <lineage>
        <taxon>Bacteria</taxon>
        <taxon>Bacillati</taxon>
        <taxon>Actinomycetota</taxon>
        <taxon>Actinomycetes</taxon>
        <taxon>Micromonosporales</taxon>
        <taxon>Micromonosporaceae</taxon>
        <taxon>Dactylosporangium</taxon>
    </lineage>
</organism>